<dbReference type="Pfam" id="PF08349">
    <property type="entry name" value="DUF1722"/>
    <property type="match status" value="1"/>
</dbReference>
<dbReference type="Proteomes" id="UP001209553">
    <property type="component" value="Unassembled WGS sequence"/>
</dbReference>
<comment type="caution">
    <text evidence="2">The sequence shown here is derived from an EMBL/GenBank/DDBJ whole genome shotgun (WGS) entry which is preliminary data.</text>
</comment>
<protein>
    <submittedName>
        <fullName evidence="2">YbgA family protein</fullName>
    </submittedName>
</protein>
<accession>A0ABT2QQM8</accession>
<evidence type="ECO:0000313" key="3">
    <source>
        <dbReference type="Proteomes" id="UP001209553"/>
    </source>
</evidence>
<dbReference type="EMBL" id="JAOPKZ010000009">
    <property type="protein sequence ID" value="MCU5746255.1"/>
    <property type="molecule type" value="Genomic_DNA"/>
</dbReference>
<name>A0ABT2QQM8_9STAP</name>
<evidence type="ECO:0000259" key="1">
    <source>
        <dbReference type="Pfam" id="PF08349"/>
    </source>
</evidence>
<sequence>MKERGRIEVLWRTEKYRVLWHSHRMYDEIRELLKQDPSYKKVEQYIIKALNYTPKSNNVINSADHMWGYFKDAATTEEKEQYLSLKSKYKQQQVDSDELRLYLKALAQKYDVKYLLESRILQ</sequence>
<feature type="domain" description="DUF1722" evidence="1">
    <location>
        <begin position="15"/>
        <end position="122"/>
    </location>
</feature>
<keyword evidence="3" id="KW-1185">Reference proteome</keyword>
<gene>
    <name evidence="2" type="ORF">N9R04_05925</name>
</gene>
<proteinExistence type="predicted"/>
<reference evidence="2 3" key="1">
    <citation type="journal article" date="2023" name="Int. J. Syst. Evol. Microbiol.">
        <title>Streptococcus sciuri sp. nov., Staphylococcus marylandisciuri sp. nov. and Staphylococcus americanisciuri sp. nov., isolated from faeces of eastern grey squirrel (Sciurus carolinensis).</title>
        <authorList>
            <person name="Volokhov D.V."/>
            <person name="Zagorodnyaya T.A."/>
            <person name="Furtak V.A."/>
            <person name="Nattanmai G."/>
            <person name="Randall L."/>
            <person name="Jose S."/>
            <person name="Gao Y."/>
            <person name="Eisenberg T."/>
            <person name="Delmonte P."/>
            <person name="Blom J."/>
            <person name="Mitchell K.K."/>
        </authorList>
    </citation>
    <scope>NUCLEOTIDE SEQUENCE [LARGE SCALE GENOMIC DNA]</scope>
    <source>
        <strain evidence="2 3">SQ8-PEA</strain>
    </source>
</reference>
<dbReference type="InterPro" id="IPR013560">
    <property type="entry name" value="DUF1722"/>
</dbReference>
<organism evidence="2 3">
    <name type="scientific">Staphylococcus marylandisciuri</name>
    <dbReference type="NCBI Taxonomy" id="2981529"/>
    <lineage>
        <taxon>Bacteria</taxon>
        <taxon>Bacillati</taxon>
        <taxon>Bacillota</taxon>
        <taxon>Bacilli</taxon>
        <taxon>Bacillales</taxon>
        <taxon>Staphylococcaceae</taxon>
        <taxon>Staphylococcus</taxon>
    </lineage>
</organism>
<dbReference type="RefSeq" id="WP_262855801.1">
    <property type="nucleotide sequence ID" value="NZ_JAOPKZ010000009.1"/>
</dbReference>
<evidence type="ECO:0000313" key="2">
    <source>
        <dbReference type="EMBL" id="MCU5746255.1"/>
    </source>
</evidence>